<feature type="compositionally biased region" description="Basic residues" evidence="8">
    <location>
        <begin position="98"/>
        <end position="112"/>
    </location>
</feature>
<dbReference type="InterPro" id="IPR020846">
    <property type="entry name" value="MFS_dom"/>
</dbReference>
<feature type="domain" description="Major facilitator superfamily (MFS) profile" evidence="10">
    <location>
        <begin position="176"/>
        <end position="606"/>
    </location>
</feature>
<dbReference type="InterPro" id="IPR003663">
    <property type="entry name" value="Sugar/inositol_transpt"/>
</dbReference>
<feature type="compositionally biased region" description="Polar residues" evidence="8">
    <location>
        <begin position="22"/>
        <end position="40"/>
    </location>
</feature>
<comment type="similarity">
    <text evidence="2 7">Belongs to the major facilitator superfamily. Sugar transporter (TC 2.A.1.1) family.</text>
</comment>
<dbReference type="SUPFAM" id="SSF103473">
    <property type="entry name" value="MFS general substrate transporter"/>
    <property type="match status" value="1"/>
</dbReference>
<dbReference type="NCBIfam" id="TIGR00879">
    <property type="entry name" value="SP"/>
    <property type="match status" value="1"/>
</dbReference>
<feature type="transmembrane region" description="Helical" evidence="9">
    <location>
        <begin position="487"/>
        <end position="508"/>
    </location>
</feature>
<sequence>MPFSTSRTNTRPSSNIPLRTLAESSSGSASRHNQDESTSFLGAHHSGHRVDKPGSDSDDDTESWVSTGDIGEQIDAEDPLRARLNDTLDESALAGLKHLPRNHPHKEKKHVRIHEDPDHHQRRSHRHSSGQAGVVNKEAIEIPEPISRRPSRAARLISTIMPSSKGFTGKPLIYFTSIFVSLGVFLFGYDQGVMSGIITGPYFRDYFHQPSRGEIGTMVAILEIGALISSLMVGKIGDIIGRRRTILYGSMIFFIGGALQTFATGMPMMMLGRIIAGLGVGSLSTIVPVYQSEISPPHNRGKLACIEFSGNIIGYTTSVWVDYFCGFIESDASWRVPLFMQCIMGGLLGIGSLVIVESPRWLLDNDHDEEGIVVIANLYGGGDIHNPKARDEFREIKMNVLLQRQEGERTYSDMFRRYKTRVFIAMSAQGLAQLNGINVISYYAPYVFESAGWIGHDAVLMTGINGITYFLSTIPPWYIVDTWGRRVILLSGAVAMTISLSLISYFIFLDIRATPTLVVIFVMIYNAAFGYSWGPIPWLYPPEILPLSIRSKGASLSTATNWAFNWLVGEMTPVLQEWIQWRLYLVHAFFCAASFVIGKEFCCCESRGPRKHDANPTP</sequence>
<keyword evidence="3 7" id="KW-0813">Transport</keyword>
<dbReference type="InterPro" id="IPR036259">
    <property type="entry name" value="MFS_trans_sf"/>
</dbReference>
<gene>
    <name evidence="11" type="ORF">FJTKL_11118</name>
</gene>
<dbReference type="PANTHER" id="PTHR48022:SF73">
    <property type="entry name" value="METABOLITE TRANSPORT PROTEIN YDL199C-RELATED"/>
    <property type="match status" value="1"/>
</dbReference>
<dbReference type="Proteomes" id="UP001600888">
    <property type="component" value="Unassembled WGS sequence"/>
</dbReference>
<comment type="subcellular location">
    <subcellularLocation>
        <location evidence="1">Membrane</location>
        <topology evidence="1">Multi-pass membrane protein</topology>
    </subcellularLocation>
</comment>
<evidence type="ECO:0000313" key="11">
    <source>
        <dbReference type="EMBL" id="KAL2282044.1"/>
    </source>
</evidence>
<evidence type="ECO:0000256" key="9">
    <source>
        <dbReference type="SAM" id="Phobius"/>
    </source>
</evidence>
<feature type="transmembrane region" description="Helical" evidence="9">
    <location>
        <begin position="336"/>
        <end position="356"/>
    </location>
</feature>
<evidence type="ECO:0000256" key="8">
    <source>
        <dbReference type="SAM" id="MobiDB-lite"/>
    </source>
</evidence>
<evidence type="ECO:0000259" key="10">
    <source>
        <dbReference type="PROSITE" id="PS50850"/>
    </source>
</evidence>
<dbReference type="EMBL" id="JBAWTH010000052">
    <property type="protein sequence ID" value="KAL2282044.1"/>
    <property type="molecule type" value="Genomic_DNA"/>
</dbReference>
<evidence type="ECO:0000256" key="4">
    <source>
        <dbReference type="ARBA" id="ARBA00022692"/>
    </source>
</evidence>
<dbReference type="InterPro" id="IPR005829">
    <property type="entry name" value="Sugar_transporter_CS"/>
</dbReference>
<protein>
    <recommendedName>
        <fullName evidence="10">Major facilitator superfamily (MFS) profile domain-containing protein</fullName>
    </recommendedName>
</protein>
<reference evidence="11 12" key="1">
    <citation type="submission" date="2024-03" db="EMBL/GenBank/DDBJ databases">
        <title>A high-quality draft genome sequence of Diaporthe vaccinii, a causative agent of upright dieback and viscid rot disease in cranberry plants.</title>
        <authorList>
            <person name="Sarrasin M."/>
            <person name="Lang B.F."/>
            <person name="Burger G."/>
        </authorList>
    </citation>
    <scope>NUCLEOTIDE SEQUENCE [LARGE SCALE GENOMIC DNA]</scope>
    <source>
        <strain evidence="11 12">IS7</strain>
    </source>
</reference>
<feature type="compositionally biased region" description="Low complexity" evidence="8">
    <location>
        <begin position="1"/>
        <end position="15"/>
    </location>
</feature>
<dbReference type="PANTHER" id="PTHR48022">
    <property type="entry name" value="PLASTIDIC GLUCOSE TRANSPORTER 4"/>
    <property type="match status" value="1"/>
</dbReference>
<evidence type="ECO:0000256" key="3">
    <source>
        <dbReference type="ARBA" id="ARBA00022448"/>
    </source>
</evidence>
<organism evidence="11 12">
    <name type="scientific">Diaporthe vaccinii</name>
    <dbReference type="NCBI Taxonomy" id="105482"/>
    <lineage>
        <taxon>Eukaryota</taxon>
        <taxon>Fungi</taxon>
        <taxon>Dikarya</taxon>
        <taxon>Ascomycota</taxon>
        <taxon>Pezizomycotina</taxon>
        <taxon>Sordariomycetes</taxon>
        <taxon>Sordariomycetidae</taxon>
        <taxon>Diaporthales</taxon>
        <taxon>Diaporthaceae</taxon>
        <taxon>Diaporthe</taxon>
        <taxon>Diaporthe eres species complex</taxon>
    </lineage>
</organism>
<dbReference type="Gene3D" id="1.20.1250.20">
    <property type="entry name" value="MFS general substrate transporter like domains"/>
    <property type="match status" value="1"/>
</dbReference>
<dbReference type="PRINTS" id="PR00171">
    <property type="entry name" value="SUGRTRNSPORT"/>
</dbReference>
<feature type="transmembrane region" description="Helical" evidence="9">
    <location>
        <begin position="171"/>
        <end position="189"/>
    </location>
</feature>
<keyword evidence="4 9" id="KW-0812">Transmembrane</keyword>
<feature type="transmembrane region" description="Helical" evidence="9">
    <location>
        <begin position="246"/>
        <end position="264"/>
    </location>
</feature>
<evidence type="ECO:0000256" key="1">
    <source>
        <dbReference type="ARBA" id="ARBA00004141"/>
    </source>
</evidence>
<feature type="transmembrane region" description="Helical" evidence="9">
    <location>
        <begin position="514"/>
        <end position="533"/>
    </location>
</feature>
<dbReference type="InterPro" id="IPR050360">
    <property type="entry name" value="MFS_Sugar_Transporters"/>
</dbReference>
<evidence type="ECO:0000256" key="5">
    <source>
        <dbReference type="ARBA" id="ARBA00022989"/>
    </source>
</evidence>
<feature type="region of interest" description="Disordered" evidence="8">
    <location>
        <begin position="1"/>
        <end position="79"/>
    </location>
</feature>
<dbReference type="PROSITE" id="PS50850">
    <property type="entry name" value="MFS"/>
    <property type="match status" value="1"/>
</dbReference>
<name>A0ABR4EHX7_9PEZI</name>
<feature type="transmembrane region" description="Helical" evidence="9">
    <location>
        <begin position="215"/>
        <end position="234"/>
    </location>
</feature>
<feature type="transmembrane region" description="Helical" evidence="9">
    <location>
        <begin position="303"/>
        <end position="324"/>
    </location>
</feature>
<feature type="transmembrane region" description="Helical" evidence="9">
    <location>
        <begin position="422"/>
        <end position="446"/>
    </location>
</feature>
<evidence type="ECO:0000256" key="7">
    <source>
        <dbReference type="RuleBase" id="RU003346"/>
    </source>
</evidence>
<accession>A0ABR4EHX7</accession>
<comment type="caution">
    <text evidence="11">The sequence shown here is derived from an EMBL/GenBank/DDBJ whole genome shotgun (WGS) entry which is preliminary data.</text>
</comment>
<keyword evidence="6 9" id="KW-0472">Membrane</keyword>
<evidence type="ECO:0000256" key="6">
    <source>
        <dbReference type="ARBA" id="ARBA00023136"/>
    </source>
</evidence>
<feature type="region of interest" description="Disordered" evidence="8">
    <location>
        <begin position="95"/>
        <end position="132"/>
    </location>
</feature>
<dbReference type="PROSITE" id="PS00217">
    <property type="entry name" value="SUGAR_TRANSPORT_2"/>
    <property type="match status" value="1"/>
</dbReference>
<feature type="transmembrane region" description="Helical" evidence="9">
    <location>
        <begin position="458"/>
        <end position="480"/>
    </location>
</feature>
<keyword evidence="12" id="KW-1185">Reference proteome</keyword>
<dbReference type="Pfam" id="PF00083">
    <property type="entry name" value="Sugar_tr"/>
    <property type="match status" value="1"/>
</dbReference>
<feature type="transmembrane region" description="Helical" evidence="9">
    <location>
        <begin position="270"/>
        <end position="291"/>
    </location>
</feature>
<dbReference type="InterPro" id="IPR005828">
    <property type="entry name" value="MFS_sugar_transport-like"/>
</dbReference>
<evidence type="ECO:0000313" key="12">
    <source>
        <dbReference type="Proteomes" id="UP001600888"/>
    </source>
</evidence>
<keyword evidence="5 9" id="KW-1133">Transmembrane helix</keyword>
<evidence type="ECO:0000256" key="2">
    <source>
        <dbReference type="ARBA" id="ARBA00010992"/>
    </source>
</evidence>
<proteinExistence type="inferred from homology"/>